<evidence type="ECO:0000313" key="3">
    <source>
        <dbReference type="Proteomes" id="UP000469325"/>
    </source>
</evidence>
<keyword evidence="3" id="KW-1185">Reference proteome</keyword>
<organism evidence="2 3">
    <name type="scientific">Olsenella porci</name>
    <dbReference type="NCBI Taxonomy" id="2652279"/>
    <lineage>
        <taxon>Bacteria</taxon>
        <taxon>Bacillati</taxon>
        <taxon>Actinomycetota</taxon>
        <taxon>Coriobacteriia</taxon>
        <taxon>Coriobacteriales</taxon>
        <taxon>Atopobiaceae</taxon>
        <taxon>Olsenella</taxon>
    </lineage>
</organism>
<dbReference type="RefSeq" id="WP_154433339.1">
    <property type="nucleotide sequence ID" value="NZ_VUNC01000001.1"/>
</dbReference>
<dbReference type="Gene3D" id="1.10.260.40">
    <property type="entry name" value="lambda repressor-like DNA-binding domains"/>
    <property type="match status" value="1"/>
</dbReference>
<feature type="domain" description="HTH cro/C1-type" evidence="1">
    <location>
        <begin position="56"/>
        <end position="102"/>
    </location>
</feature>
<dbReference type="InterPro" id="IPR001387">
    <property type="entry name" value="Cro/C1-type_HTH"/>
</dbReference>
<dbReference type="Proteomes" id="UP000469325">
    <property type="component" value="Unassembled WGS sequence"/>
</dbReference>
<comment type="caution">
    <text evidence="2">The sequence shown here is derived from an EMBL/GenBank/DDBJ whole genome shotgun (WGS) entry which is preliminary data.</text>
</comment>
<dbReference type="Pfam" id="PF13560">
    <property type="entry name" value="HTH_31"/>
    <property type="match status" value="1"/>
</dbReference>
<evidence type="ECO:0000313" key="2">
    <source>
        <dbReference type="EMBL" id="MST71568.1"/>
    </source>
</evidence>
<accession>A0A6N7XK23</accession>
<proteinExistence type="predicted"/>
<sequence>MTRRPTAHEGFDDEPLTEELLEALRRSASPEEYLDQVDLPNRDLPGYLFALLDASGKSRAAVADECGMGASYVYQIFAGERTPTREFLLRIAFCLGCDLRQAQRLLRLADEGALWPKRRRDAILIFCLEHGYDLPRADAELYRLGERTLTPERG</sequence>
<protein>
    <submittedName>
        <fullName evidence="2">Helix-turn-helix transcriptional regulator</fullName>
    </submittedName>
</protein>
<gene>
    <name evidence="2" type="ORF">FYJ68_00290</name>
</gene>
<dbReference type="CDD" id="cd00093">
    <property type="entry name" value="HTH_XRE"/>
    <property type="match status" value="1"/>
</dbReference>
<name>A0A6N7XK23_9ACTN</name>
<dbReference type="AlphaFoldDB" id="A0A6N7XK23"/>
<evidence type="ECO:0000259" key="1">
    <source>
        <dbReference type="PROSITE" id="PS50943"/>
    </source>
</evidence>
<reference evidence="2 3" key="1">
    <citation type="submission" date="2019-08" db="EMBL/GenBank/DDBJ databases">
        <title>In-depth cultivation of the pig gut microbiome towards novel bacterial diversity and tailored functional studies.</title>
        <authorList>
            <person name="Wylensek D."/>
            <person name="Hitch T.C.A."/>
            <person name="Clavel T."/>
        </authorList>
    </citation>
    <scope>NUCLEOTIDE SEQUENCE [LARGE SCALE GENOMIC DNA]</scope>
    <source>
        <strain evidence="2 3">CA-Schmier-601-WT-1</strain>
    </source>
</reference>
<dbReference type="SMART" id="SM00530">
    <property type="entry name" value="HTH_XRE"/>
    <property type="match status" value="1"/>
</dbReference>
<dbReference type="InterPro" id="IPR010982">
    <property type="entry name" value="Lambda_DNA-bd_dom_sf"/>
</dbReference>
<dbReference type="GO" id="GO:0003677">
    <property type="term" value="F:DNA binding"/>
    <property type="evidence" value="ECO:0007669"/>
    <property type="project" value="InterPro"/>
</dbReference>
<dbReference type="EMBL" id="VUNC01000001">
    <property type="protein sequence ID" value="MST71568.1"/>
    <property type="molecule type" value="Genomic_DNA"/>
</dbReference>
<dbReference type="PROSITE" id="PS50943">
    <property type="entry name" value="HTH_CROC1"/>
    <property type="match status" value="1"/>
</dbReference>
<dbReference type="SUPFAM" id="SSF47413">
    <property type="entry name" value="lambda repressor-like DNA-binding domains"/>
    <property type="match status" value="1"/>
</dbReference>